<evidence type="ECO:0000313" key="9">
    <source>
        <dbReference type="WBParaSite" id="SMUV_0000295501-mRNA-1"/>
    </source>
</evidence>
<sequence>MAKVRHCNENVAVNPDYDSDVKKALQEAREILTGVRKETFSNHDMLEESTRVQMLKSGDKMDPVEVVVSRSTIVSQTNSEDELDSGSEQEEDKLFSRILSCVHRTHHRTRSLGELDHVSHDSRHTNVRYRRVRGDSWLLDDGTEQPTDGQLETWEAKWTVQKFEYLPEWLQDNEYLRHGHRPPLPSFAECFRSILALHTETGNIWTHLIGCVAFALLAAWFLTRPDTHIKFQEKLVFSFFFAGAILCLGMSFTFHTVSCHSIGVVRIFCKLDYLGISLLIIGSFIPWIYYGFYCRREPKITYIAMVTVLGIGAVIVSLWDKFSEPRYRPLRAGVFCAMGLSGVVPTVHFVITDGVASLFEEASFHWLLLMAALYLTGALLYATRTPERFFPGKCDIWFQSHQIFHVCVVIAAFVHYYGVSEMALNRLTASCPMDNDAVRAFHKMVDSVKKVVHDAL</sequence>
<keyword evidence="3 7" id="KW-0812">Transmembrane</keyword>
<dbReference type="Pfam" id="PF03006">
    <property type="entry name" value="HlyIII"/>
    <property type="match status" value="1"/>
</dbReference>
<feature type="transmembrane region" description="Helical" evidence="7">
    <location>
        <begin position="402"/>
        <end position="419"/>
    </location>
</feature>
<dbReference type="GO" id="GO:0033211">
    <property type="term" value="P:adiponectin-activated signaling pathway"/>
    <property type="evidence" value="ECO:0007669"/>
    <property type="project" value="TreeGrafter"/>
</dbReference>
<dbReference type="GO" id="GO:0005886">
    <property type="term" value="C:plasma membrane"/>
    <property type="evidence" value="ECO:0007669"/>
    <property type="project" value="TreeGrafter"/>
</dbReference>
<evidence type="ECO:0000313" key="8">
    <source>
        <dbReference type="Proteomes" id="UP000046393"/>
    </source>
</evidence>
<feature type="transmembrane region" description="Helical" evidence="7">
    <location>
        <begin position="235"/>
        <end position="254"/>
    </location>
</feature>
<dbReference type="GO" id="GO:0038023">
    <property type="term" value="F:signaling receptor activity"/>
    <property type="evidence" value="ECO:0007669"/>
    <property type="project" value="TreeGrafter"/>
</dbReference>
<keyword evidence="6" id="KW-0862">Zinc</keyword>
<dbReference type="GO" id="GO:0046872">
    <property type="term" value="F:metal ion binding"/>
    <property type="evidence" value="ECO:0007669"/>
    <property type="project" value="UniProtKB-KW"/>
</dbReference>
<evidence type="ECO:0000256" key="5">
    <source>
        <dbReference type="ARBA" id="ARBA00023136"/>
    </source>
</evidence>
<keyword evidence="4 7" id="KW-1133">Transmembrane helix</keyword>
<dbReference type="PANTHER" id="PTHR20855">
    <property type="entry name" value="ADIPOR/PROGESTIN RECEPTOR-RELATED"/>
    <property type="match status" value="1"/>
</dbReference>
<comment type="subcellular location">
    <subcellularLocation>
        <location evidence="1">Membrane</location>
        <topology evidence="1">Multi-pass membrane protein</topology>
    </subcellularLocation>
</comment>
<evidence type="ECO:0000256" key="7">
    <source>
        <dbReference type="SAM" id="Phobius"/>
    </source>
</evidence>
<feature type="transmembrane region" description="Helical" evidence="7">
    <location>
        <begin position="274"/>
        <end position="293"/>
    </location>
</feature>
<evidence type="ECO:0000256" key="4">
    <source>
        <dbReference type="ARBA" id="ARBA00022989"/>
    </source>
</evidence>
<evidence type="ECO:0000256" key="2">
    <source>
        <dbReference type="ARBA" id="ARBA00007018"/>
    </source>
</evidence>
<evidence type="ECO:0000256" key="3">
    <source>
        <dbReference type="ARBA" id="ARBA00022692"/>
    </source>
</evidence>
<feature type="transmembrane region" description="Helical" evidence="7">
    <location>
        <begin position="300"/>
        <end position="319"/>
    </location>
</feature>
<evidence type="ECO:0000256" key="1">
    <source>
        <dbReference type="ARBA" id="ARBA00004141"/>
    </source>
</evidence>
<comment type="similarity">
    <text evidence="2">Belongs to the ADIPOR family.</text>
</comment>
<accession>A0A0N5AFA9</accession>
<dbReference type="AlphaFoldDB" id="A0A0N5AFA9"/>
<feature type="binding site" evidence="6">
    <location>
        <position position="405"/>
    </location>
    <ligand>
        <name>Zn(2+)</name>
        <dbReference type="ChEBI" id="CHEBI:29105"/>
    </ligand>
</feature>
<feature type="transmembrane region" description="Helical" evidence="7">
    <location>
        <begin position="204"/>
        <end position="223"/>
    </location>
</feature>
<proteinExistence type="inferred from homology"/>
<keyword evidence="8" id="KW-1185">Reference proteome</keyword>
<feature type="transmembrane region" description="Helical" evidence="7">
    <location>
        <begin position="363"/>
        <end position="382"/>
    </location>
</feature>
<evidence type="ECO:0000256" key="6">
    <source>
        <dbReference type="PIRSR" id="PIRSR604254-1"/>
    </source>
</evidence>
<name>A0A0N5AFA9_9BILA</name>
<keyword evidence="6" id="KW-0479">Metal-binding</keyword>
<organism evidence="8 9">
    <name type="scientific">Syphacia muris</name>
    <dbReference type="NCBI Taxonomy" id="451379"/>
    <lineage>
        <taxon>Eukaryota</taxon>
        <taxon>Metazoa</taxon>
        <taxon>Ecdysozoa</taxon>
        <taxon>Nematoda</taxon>
        <taxon>Chromadorea</taxon>
        <taxon>Rhabditida</taxon>
        <taxon>Spirurina</taxon>
        <taxon>Oxyuridomorpha</taxon>
        <taxon>Oxyuroidea</taxon>
        <taxon>Oxyuridae</taxon>
        <taxon>Syphacia</taxon>
    </lineage>
</organism>
<dbReference type="WBParaSite" id="SMUV_0000295501-mRNA-1">
    <property type="protein sequence ID" value="SMUV_0000295501-mRNA-1"/>
    <property type="gene ID" value="SMUV_0000295501"/>
</dbReference>
<dbReference type="InterPro" id="IPR004254">
    <property type="entry name" value="AdipoR/HlyIII-related"/>
</dbReference>
<reference evidence="9" key="1">
    <citation type="submission" date="2017-02" db="UniProtKB">
        <authorList>
            <consortium name="WormBaseParasite"/>
        </authorList>
    </citation>
    <scope>IDENTIFICATION</scope>
</reference>
<feature type="binding site" evidence="6">
    <location>
        <position position="255"/>
    </location>
    <ligand>
        <name>Zn(2+)</name>
        <dbReference type="ChEBI" id="CHEBI:29105"/>
    </ligand>
</feature>
<feature type="transmembrane region" description="Helical" evidence="7">
    <location>
        <begin position="331"/>
        <end position="351"/>
    </location>
</feature>
<protein>
    <submittedName>
        <fullName evidence="9">Adiponectin receptor protein</fullName>
    </submittedName>
</protein>
<dbReference type="STRING" id="451379.A0A0N5AFA9"/>
<dbReference type="PANTHER" id="PTHR20855:SF127">
    <property type="entry name" value="PROGESTIN AND ADIPOQ RECEPTOR-LIKE PROTEIN 1"/>
    <property type="match status" value="1"/>
</dbReference>
<dbReference type="Proteomes" id="UP000046393">
    <property type="component" value="Unplaced"/>
</dbReference>
<feature type="binding site" evidence="6">
    <location>
        <position position="401"/>
    </location>
    <ligand>
        <name>Zn(2+)</name>
        <dbReference type="ChEBI" id="CHEBI:29105"/>
    </ligand>
</feature>
<keyword evidence="5 7" id="KW-0472">Membrane</keyword>